<evidence type="ECO:0000313" key="3">
    <source>
        <dbReference type="Proteomes" id="UP001497623"/>
    </source>
</evidence>
<dbReference type="PANTHER" id="PTHR10513">
    <property type="entry name" value="DEOXYNUCLEOSIDE KINASE"/>
    <property type="match status" value="1"/>
</dbReference>
<gene>
    <name evidence="2" type="ORF">MNOR_LOCUS35344</name>
</gene>
<dbReference type="EMBL" id="CAXKWB010058377">
    <property type="protein sequence ID" value="CAL4180663.1"/>
    <property type="molecule type" value="Genomic_DNA"/>
</dbReference>
<feature type="domain" description="Deoxynucleoside kinase" evidence="1">
    <location>
        <begin position="1"/>
        <end position="106"/>
    </location>
</feature>
<dbReference type="GO" id="GO:0005739">
    <property type="term" value="C:mitochondrion"/>
    <property type="evidence" value="ECO:0007669"/>
    <property type="project" value="TreeGrafter"/>
</dbReference>
<name>A0AAV2SFX0_MEGNR</name>
<dbReference type="Gene3D" id="3.40.50.300">
    <property type="entry name" value="P-loop containing nucleotide triphosphate hydrolases"/>
    <property type="match status" value="1"/>
</dbReference>
<comment type="caution">
    <text evidence="2">The sequence shown here is derived from an EMBL/GenBank/DDBJ whole genome shotgun (WGS) entry which is preliminary data.</text>
</comment>
<dbReference type="SUPFAM" id="SSF52540">
    <property type="entry name" value="P-loop containing nucleoside triphosphate hydrolases"/>
    <property type="match status" value="1"/>
</dbReference>
<organism evidence="2 3">
    <name type="scientific">Meganyctiphanes norvegica</name>
    <name type="common">Northern krill</name>
    <name type="synonym">Thysanopoda norvegica</name>
    <dbReference type="NCBI Taxonomy" id="48144"/>
    <lineage>
        <taxon>Eukaryota</taxon>
        <taxon>Metazoa</taxon>
        <taxon>Ecdysozoa</taxon>
        <taxon>Arthropoda</taxon>
        <taxon>Crustacea</taxon>
        <taxon>Multicrustacea</taxon>
        <taxon>Malacostraca</taxon>
        <taxon>Eumalacostraca</taxon>
        <taxon>Eucarida</taxon>
        <taxon>Euphausiacea</taxon>
        <taxon>Euphausiidae</taxon>
        <taxon>Meganyctiphanes</taxon>
    </lineage>
</organism>
<dbReference type="Pfam" id="PF01712">
    <property type="entry name" value="dNK"/>
    <property type="match status" value="1"/>
</dbReference>
<dbReference type="AlphaFoldDB" id="A0AAV2SFX0"/>
<reference evidence="2 3" key="1">
    <citation type="submission" date="2024-05" db="EMBL/GenBank/DDBJ databases">
        <authorList>
            <person name="Wallberg A."/>
        </authorList>
    </citation>
    <scope>NUCLEOTIDE SEQUENCE [LARGE SCALE GENOMIC DNA]</scope>
</reference>
<dbReference type="InterPro" id="IPR031314">
    <property type="entry name" value="DNK_dom"/>
</dbReference>
<dbReference type="InterPro" id="IPR027417">
    <property type="entry name" value="P-loop_NTPase"/>
</dbReference>
<dbReference type="Proteomes" id="UP001497623">
    <property type="component" value="Unassembled WGS sequence"/>
</dbReference>
<dbReference type="GO" id="GO:0019136">
    <property type="term" value="F:deoxynucleoside kinase activity"/>
    <property type="evidence" value="ECO:0007669"/>
    <property type="project" value="TreeGrafter"/>
</dbReference>
<keyword evidence="3" id="KW-1185">Reference proteome</keyword>
<evidence type="ECO:0000313" key="2">
    <source>
        <dbReference type="EMBL" id="CAL4180663.1"/>
    </source>
</evidence>
<protein>
    <recommendedName>
        <fullName evidence="1">Deoxynucleoside kinase domain-containing protein</fullName>
    </recommendedName>
</protein>
<dbReference type="PANTHER" id="PTHR10513:SF38">
    <property type="entry name" value="DEOXYNUCLEOSIDE KINASE-LIKE PROTEIN"/>
    <property type="match status" value="1"/>
</dbReference>
<dbReference type="InterPro" id="IPR050566">
    <property type="entry name" value="Deoxyribonucleoside_kinase"/>
</dbReference>
<accession>A0AAV2SFX0</accession>
<proteinExistence type="predicted"/>
<feature type="non-terminal residue" evidence="2">
    <location>
        <position position="1"/>
    </location>
</feature>
<evidence type="ECO:0000259" key="1">
    <source>
        <dbReference type="Pfam" id="PF01712"/>
    </source>
</evidence>
<sequence>RYCFVENGHDSGDLQAAEYSVLCEYFDLIESNMDIGVDLIVYLRSTPEIVHKRMMKRGRTEEAGVPLQYLKQVHDYYEKWLIDGSPKAAPAPVLIIDADKDLDTILAEYEQKKPLILGEVPMKQS</sequence>